<feature type="domain" description="K Homology" evidence="9">
    <location>
        <begin position="523"/>
        <end position="596"/>
    </location>
</feature>
<dbReference type="CDD" id="cd22435">
    <property type="entry name" value="KH-I_NOVA_rpt1"/>
    <property type="match status" value="1"/>
</dbReference>
<feature type="domain" description="K Homology" evidence="9">
    <location>
        <begin position="151"/>
        <end position="223"/>
    </location>
</feature>
<dbReference type="InterPro" id="IPR047275">
    <property type="entry name" value="KH-I_NOVA_rpt1"/>
</dbReference>
<dbReference type="Pfam" id="PF00013">
    <property type="entry name" value="KH_1"/>
    <property type="match status" value="3"/>
</dbReference>
<dbReference type="GO" id="GO:0008380">
    <property type="term" value="P:RNA splicing"/>
    <property type="evidence" value="ECO:0007669"/>
    <property type="project" value="UniProtKB-KW"/>
</dbReference>
<keyword evidence="5" id="KW-0508">mRNA splicing</keyword>
<dbReference type="FunFam" id="3.30.1370.10:FF:000022">
    <property type="entry name" value="RNA-binding protein Nova-1 isoform 1"/>
    <property type="match status" value="1"/>
</dbReference>
<dbReference type="EMBL" id="JBJJXI010000026">
    <property type="protein sequence ID" value="KAL3404169.1"/>
    <property type="molecule type" value="Genomic_DNA"/>
</dbReference>
<protein>
    <recommendedName>
        <fullName evidence="9">K Homology domain-containing protein</fullName>
    </recommendedName>
</protein>
<evidence type="ECO:0000256" key="8">
    <source>
        <dbReference type="SAM" id="MobiDB-lite"/>
    </source>
</evidence>
<evidence type="ECO:0000256" key="5">
    <source>
        <dbReference type="ARBA" id="ARBA00023187"/>
    </source>
</evidence>
<reference evidence="10 11" key="1">
    <citation type="journal article" date="2024" name="bioRxiv">
        <title>A reference genome for Trichogramma kaykai: A tiny desert-dwelling parasitoid wasp with competing sex-ratio distorters.</title>
        <authorList>
            <person name="Culotta J."/>
            <person name="Lindsey A.R."/>
        </authorList>
    </citation>
    <scope>NUCLEOTIDE SEQUENCE [LARGE SCALE GENOMIC DNA]</scope>
    <source>
        <strain evidence="10 11">KSX58</strain>
    </source>
</reference>
<dbReference type="InterPro" id="IPR047276">
    <property type="entry name" value="KH-I_NOVA_rpt2"/>
</dbReference>
<comment type="caution">
    <text evidence="10">The sequence shown here is derived from an EMBL/GenBank/DDBJ whole genome shotgun (WGS) entry which is preliminary data.</text>
</comment>
<keyword evidence="2" id="KW-0507">mRNA processing</keyword>
<keyword evidence="3" id="KW-0677">Repeat</keyword>
<dbReference type="Proteomes" id="UP001627154">
    <property type="component" value="Unassembled WGS sequence"/>
</dbReference>
<evidence type="ECO:0000313" key="11">
    <source>
        <dbReference type="Proteomes" id="UP001627154"/>
    </source>
</evidence>
<sequence>MAADSGMETCPSPEIADSRKRPLDCDAENGSTKRSHYGTGHKIVFKKMRRFLTGDGTYHLKVLVPGVAAGAIIGKGGETIAQLQKDTGARVKMSKSHDFYPGTTERVCLITGNVEAIMSVMEFIMEKIREKPDLTTKTSVDFESGKATAERDKQVKILVPNSTAGMIIGKAGNYIKQIKEESGSYVQISQKAKDVSLQERCITVIGEKENNRNALLMILAKVADDPQSGTCLNVSYADVSGPVANYNPTGSPYAQTPATTPTYPTAAAAAAAGLNTGIANPAQRQQSCISKNTLSYATPSPYSRAVLDLCDSQKAAVSLLNGAGLSLNLNLGAALTAAGQQPTTTASQLLEHIKLSLHSTGFNEPAATEILTAVATLVKYNVLGMGLGGMPSVSYLSAAAANNAALESAQSAAAAAAQAAANVANGTSSNGGVFGPIGTVPNLGSSSPTPRATLDRYEPFDPFRQNSNAAAAAAAAAAINLNNNSFGLGTNQLSLVSKSPSGQAAVDAAAASAAAAAAAAGIKEGKKDIKIAEVIVGAILGPGGRNLVKIQHLSGANIQISKKGVFAPGTRDRIVTITGYPDAIRTANYLIDHQISEEEAKRARHNTITGMIH</sequence>
<dbReference type="CDD" id="cd09031">
    <property type="entry name" value="KH-I_NOVA_rpt3"/>
    <property type="match status" value="1"/>
</dbReference>
<evidence type="ECO:0000313" key="10">
    <source>
        <dbReference type="EMBL" id="KAL3404169.1"/>
    </source>
</evidence>
<dbReference type="SUPFAM" id="SSF54791">
    <property type="entry name" value="Eukaryotic type KH-domain (KH-domain type I)"/>
    <property type="match status" value="3"/>
</dbReference>
<keyword evidence="4 7" id="KW-0694">RNA-binding</keyword>
<dbReference type="Gene3D" id="3.30.1370.10">
    <property type="entry name" value="K Homology domain, type 1"/>
    <property type="match status" value="3"/>
</dbReference>
<evidence type="ECO:0000256" key="2">
    <source>
        <dbReference type="ARBA" id="ARBA00022664"/>
    </source>
</evidence>
<dbReference type="GO" id="GO:0006397">
    <property type="term" value="P:mRNA processing"/>
    <property type="evidence" value="ECO:0007669"/>
    <property type="project" value="UniProtKB-KW"/>
</dbReference>
<dbReference type="GO" id="GO:0003723">
    <property type="term" value="F:RNA binding"/>
    <property type="evidence" value="ECO:0007669"/>
    <property type="project" value="UniProtKB-UniRule"/>
</dbReference>
<feature type="domain" description="K Homology" evidence="9">
    <location>
        <begin position="56"/>
        <end position="129"/>
    </location>
</feature>
<evidence type="ECO:0000259" key="9">
    <source>
        <dbReference type="SMART" id="SM00322"/>
    </source>
</evidence>
<dbReference type="PROSITE" id="PS50084">
    <property type="entry name" value="KH_TYPE_1"/>
    <property type="match status" value="3"/>
</dbReference>
<proteinExistence type="predicted"/>
<organism evidence="10 11">
    <name type="scientific">Trichogramma kaykai</name>
    <dbReference type="NCBI Taxonomy" id="54128"/>
    <lineage>
        <taxon>Eukaryota</taxon>
        <taxon>Metazoa</taxon>
        <taxon>Ecdysozoa</taxon>
        <taxon>Arthropoda</taxon>
        <taxon>Hexapoda</taxon>
        <taxon>Insecta</taxon>
        <taxon>Pterygota</taxon>
        <taxon>Neoptera</taxon>
        <taxon>Endopterygota</taxon>
        <taxon>Hymenoptera</taxon>
        <taxon>Apocrita</taxon>
        <taxon>Proctotrupomorpha</taxon>
        <taxon>Chalcidoidea</taxon>
        <taxon>Trichogrammatidae</taxon>
        <taxon>Trichogramma</taxon>
    </lineage>
</organism>
<gene>
    <name evidence="10" type="ORF">TKK_003151</name>
</gene>
<dbReference type="GO" id="GO:0005634">
    <property type="term" value="C:nucleus"/>
    <property type="evidence" value="ECO:0007669"/>
    <property type="project" value="UniProtKB-SubCell"/>
</dbReference>
<dbReference type="InterPro" id="IPR036612">
    <property type="entry name" value="KH_dom_type_1_sf"/>
</dbReference>
<keyword evidence="6" id="KW-0539">Nucleus</keyword>
<dbReference type="InterPro" id="IPR004087">
    <property type="entry name" value="KH_dom"/>
</dbReference>
<evidence type="ECO:0000256" key="3">
    <source>
        <dbReference type="ARBA" id="ARBA00022737"/>
    </source>
</evidence>
<dbReference type="InterPro" id="IPR047274">
    <property type="entry name" value="KH-I_NOVA_rpt3"/>
</dbReference>
<dbReference type="FunFam" id="3.30.1370.10:FF:000020">
    <property type="entry name" value="RNA-binding protein Nova-1 isoform 1"/>
    <property type="match status" value="1"/>
</dbReference>
<evidence type="ECO:0000256" key="7">
    <source>
        <dbReference type="PROSITE-ProRule" id="PRU00117"/>
    </source>
</evidence>
<dbReference type="SMART" id="SM00322">
    <property type="entry name" value="KH"/>
    <property type="match status" value="3"/>
</dbReference>
<name>A0ABD2XGD7_9HYME</name>
<feature type="region of interest" description="Disordered" evidence="8">
    <location>
        <begin position="1"/>
        <end position="32"/>
    </location>
</feature>
<dbReference type="CDD" id="cd22436">
    <property type="entry name" value="KH-I_NOVA_rpt2"/>
    <property type="match status" value="1"/>
</dbReference>
<keyword evidence="11" id="KW-1185">Reference proteome</keyword>
<comment type="subcellular location">
    <subcellularLocation>
        <location evidence="1">Nucleus</location>
    </subcellularLocation>
</comment>
<dbReference type="AlphaFoldDB" id="A0ABD2XGD7"/>
<evidence type="ECO:0000256" key="6">
    <source>
        <dbReference type="ARBA" id="ARBA00023242"/>
    </source>
</evidence>
<evidence type="ECO:0000256" key="4">
    <source>
        <dbReference type="ARBA" id="ARBA00022884"/>
    </source>
</evidence>
<dbReference type="InterPro" id="IPR004088">
    <property type="entry name" value="KH_dom_type_1"/>
</dbReference>
<dbReference type="GO" id="GO:0010468">
    <property type="term" value="P:regulation of gene expression"/>
    <property type="evidence" value="ECO:0007669"/>
    <property type="project" value="UniProtKB-ARBA"/>
</dbReference>
<dbReference type="PANTHER" id="PTHR10288">
    <property type="entry name" value="KH DOMAIN CONTAINING RNA BINDING PROTEIN"/>
    <property type="match status" value="1"/>
</dbReference>
<evidence type="ECO:0000256" key="1">
    <source>
        <dbReference type="ARBA" id="ARBA00004123"/>
    </source>
</evidence>
<accession>A0ABD2XGD7</accession>